<dbReference type="InterPro" id="IPR036397">
    <property type="entry name" value="RNaseH_sf"/>
</dbReference>
<reference evidence="2" key="3">
    <citation type="submission" date="2006-01" db="EMBL/GenBank/DDBJ databases">
        <authorList>
            <person name="Buell R."/>
        </authorList>
    </citation>
    <scope>NUCLEOTIDE SEQUENCE</scope>
</reference>
<dbReference type="PROSITE" id="PS50994">
    <property type="entry name" value="INTEGRASE"/>
    <property type="match status" value="1"/>
</dbReference>
<name>Q2QRS2_ORYSJ</name>
<organism evidence="2">
    <name type="scientific">Oryza sativa subsp. japonica</name>
    <name type="common">Rice</name>
    <dbReference type="NCBI Taxonomy" id="39947"/>
    <lineage>
        <taxon>Eukaryota</taxon>
        <taxon>Viridiplantae</taxon>
        <taxon>Streptophyta</taxon>
        <taxon>Embryophyta</taxon>
        <taxon>Tracheophyta</taxon>
        <taxon>Spermatophyta</taxon>
        <taxon>Magnoliopsida</taxon>
        <taxon>Liliopsida</taxon>
        <taxon>Poales</taxon>
        <taxon>Poaceae</taxon>
        <taxon>BOP clade</taxon>
        <taxon>Oryzoideae</taxon>
        <taxon>Oryzeae</taxon>
        <taxon>Oryzinae</taxon>
        <taxon>Oryza</taxon>
        <taxon>Oryza sativa</taxon>
    </lineage>
</organism>
<accession>Q2QRS2</accession>
<dbReference type="Gene3D" id="3.30.420.10">
    <property type="entry name" value="Ribonuclease H-like superfamily/Ribonuclease H"/>
    <property type="match status" value="1"/>
</dbReference>
<dbReference type="GO" id="GO:0015074">
    <property type="term" value="P:DNA integration"/>
    <property type="evidence" value="ECO:0007669"/>
    <property type="project" value="InterPro"/>
</dbReference>
<dbReference type="EMBL" id="DP000011">
    <property type="protein sequence ID" value="ABA98091.1"/>
    <property type="molecule type" value="Genomic_DNA"/>
</dbReference>
<dbReference type="InterPro" id="IPR001584">
    <property type="entry name" value="Integrase_cat-core"/>
</dbReference>
<dbReference type="InterPro" id="IPR012337">
    <property type="entry name" value="RNaseH-like_sf"/>
</dbReference>
<dbReference type="AlphaFoldDB" id="Q2QRS2"/>
<dbReference type="GO" id="GO:0003676">
    <property type="term" value="F:nucleic acid binding"/>
    <property type="evidence" value="ECO:0007669"/>
    <property type="project" value="InterPro"/>
</dbReference>
<dbReference type="SUPFAM" id="SSF53098">
    <property type="entry name" value="Ribonuclease H-like"/>
    <property type="match status" value="1"/>
</dbReference>
<reference evidence="2" key="1">
    <citation type="journal article" date="2005" name="BMC Biol.">
        <title>The sequence of rice chromosomes 11 and 12, rich in disease resistance genes and recent gene duplications.</title>
        <authorList>
            <consortium name="The rice chromosomes 11 and 12 sequencing consortia"/>
        </authorList>
    </citation>
    <scope>NUCLEOTIDE SEQUENCE [LARGE SCALE GENOMIC DNA]</scope>
</reference>
<evidence type="ECO:0000259" key="1">
    <source>
        <dbReference type="PROSITE" id="PS50994"/>
    </source>
</evidence>
<evidence type="ECO:0000313" key="2">
    <source>
        <dbReference type="EMBL" id="ABA98091.1"/>
    </source>
</evidence>
<dbReference type="PANTHER" id="PTHR35046">
    <property type="entry name" value="ZINC KNUCKLE (CCHC-TYPE) FAMILY PROTEIN"/>
    <property type="match status" value="1"/>
</dbReference>
<sequence length="227" mass="25916">MDFVKGLPSVRGKSVILTIVNLLSKYVHFIPLGYPYTMISVAQAFFIEVVRLHYIPNSIVVAHDPVTRSMFWPELFHLARVKLNLSSAFHPQSGGQLEAANHVIGVYLWCLIGDRPHHWLRWFPWEEICFNSAYRSSLRSNPFQVVYGWPPPTLCCYDNAAWQNEISFLRKSRNVSSKLGTTQSYTVTTVIATWSSAWAIVCGFAFCTRVQPRQAITTFQRTLQSIA</sequence>
<reference evidence="2" key="2">
    <citation type="submission" date="2005-04" db="EMBL/GenBank/DDBJ databases">
        <authorList>
            <person name="Buell C.R."/>
            <person name="Wing R.A."/>
            <person name="McCombie W.A."/>
            <person name="Ouyang S."/>
        </authorList>
    </citation>
    <scope>NUCLEOTIDE SEQUENCE</scope>
</reference>
<proteinExistence type="predicted"/>
<protein>
    <submittedName>
        <fullName evidence="2">Retrotransposon protein, putative, unclassified</fullName>
    </submittedName>
</protein>
<dbReference type="PANTHER" id="PTHR35046:SF18">
    <property type="entry name" value="RNA-DIRECTED DNA POLYMERASE"/>
    <property type="match status" value="1"/>
</dbReference>
<feature type="domain" description="Integrase catalytic" evidence="1">
    <location>
        <begin position="1"/>
        <end position="150"/>
    </location>
</feature>
<gene>
    <name evidence="2" type="ordered locus">LOC_Os12g26590</name>
</gene>